<evidence type="ECO:0000256" key="4">
    <source>
        <dbReference type="ARBA" id="ARBA00022692"/>
    </source>
</evidence>
<dbReference type="Gene3D" id="1.10.3720.10">
    <property type="entry name" value="MetI-like"/>
    <property type="match status" value="1"/>
</dbReference>
<feature type="transmembrane region" description="Helical" evidence="7">
    <location>
        <begin position="155"/>
        <end position="171"/>
    </location>
</feature>
<comment type="caution">
    <text evidence="9">The sequence shown here is derived from an EMBL/GenBank/DDBJ whole genome shotgun (WGS) entry which is preliminary data.</text>
</comment>
<dbReference type="InterPro" id="IPR035906">
    <property type="entry name" value="MetI-like_sf"/>
</dbReference>
<feature type="transmembrane region" description="Helical" evidence="7">
    <location>
        <begin position="77"/>
        <end position="96"/>
    </location>
</feature>
<dbReference type="PROSITE" id="PS50928">
    <property type="entry name" value="ABC_TM1"/>
    <property type="match status" value="1"/>
</dbReference>
<dbReference type="EMBL" id="SLUO01000020">
    <property type="protein sequence ID" value="TCL54472.1"/>
    <property type="molecule type" value="Genomic_DNA"/>
</dbReference>
<dbReference type="Proteomes" id="UP000295718">
    <property type="component" value="Unassembled WGS sequence"/>
</dbReference>
<feature type="transmembrane region" description="Helical" evidence="7">
    <location>
        <begin position="16"/>
        <end position="37"/>
    </location>
</feature>
<organism evidence="9 10">
    <name type="scientific">Kineothrix alysoides</name>
    <dbReference type="NCBI Taxonomy" id="1469948"/>
    <lineage>
        <taxon>Bacteria</taxon>
        <taxon>Bacillati</taxon>
        <taxon>Bacillota</taxon>
        <taxon>Clostridia</taxon>
        <taxon>Lachnospirales</taxon>
        <taxon>Lachnospiraceae</taxon>
        <taxon>Kineothrix</taxon>
    </lineage>
</organism>
<evidence type="ECO:0000256" key="1">
    <source>
        <dbReference type="ARBA" id="ARBA00004651"/>
    </source>
</evidence>
<comment type="subcellular location">
    <subcellularLocation>
        <location evidence="1 7">Cell membrane</location>
        <topology evidence="1 7">Multi-pass membrane protein</topology>
    </subcellularLocation>
</comment>
<evidence type="ECO:0000256" key="5">
    <source>
        <dbReference type="ARBA" id="ARBA00022989"/>
    </source>
</evidence>
<keyword evidence="10" id="KW-1185">Reference proteome</keyword>
<dbReference type="OrthoDB" id="9788108at2"/>
<accession>A0A4V2QAZ4</accession>
<keyword evidence="3" id="KW-1003">Cell membrane</keyword>
<dbReference type="GO" id="GO:0055085">
    <property type="term" value="P:transmembrane transport"/>
    <property type="evidence" value="ECO:0007669"/>
    <property type="project" value="InterPro"/>
</dbReference>
<keyword evidence="2 7" id="KW-0813">Transport</keyword>
<feature type="transmembrane region" description="Helical" evidence="7">
    <location>
        <begin position="108"/>
        <end position="129"/>
    </location>
</feature>
<evidence type="ECO:0000256" key="2">
    <source>
        <dbReference type="ARBA" id="ARBA00022448"/>
    </source>
</evidence>
<evidence type="ECO:0000256" key="6">
    <source>
        <dbReference type="ARBA" id="ARBA00023136"/>
    </source>
</evidence>
<dbReference type="InterPro" id="IPR000515">
    <property type="entry name" value="MetI-like"/>
</dbReference>
<dbReference type="Pfam" id="PF00528">
    <property type="entry name" value="BPD_transp_1"/>
    <property type="match status" value="1"/>
</dbReference>
<feature type="transmembrane region" description="Helical" evidence="7">
    <location>
        <begin position="178"/>
        <end position="195"/>
    </location>
</feature>
<proteinExistence type="inferred from homology"/>
<dbReference type="InterPro" id="IPR051393">
    <property type="entry name" value="ABC_transporter_permease"/>
</dbReference>
<keyword evidence="9" id="KW-0762">Sugar transport</keyword>
<feature type="transmembrane region" description="Helical" evidence="7">
    <location>
        <begin position="207"/>
        <end position="228"/>
    </location>
</feature>
<dbReference type="AlphaFoldDB" id="A0A4V2QAZ4"/>
<dbReference type="PANTHER" id="PTHR30193">
    <property type="entry name" value="ABC TRANSPORTER PERMEASE PROTEIN"/>
    <property type="match status" value="1"/>
</dbReference>
<evidence type="ECO:0000313" key="10">
    <source>
        <dbReference type="Proteomes" id="UP000295718"/>
    </source>
</evidence>
<dbReference type="CDD" id="cd06261">
    <property type="entry name" value="TM_PBP2"/>
    <property type="match status" value="1"/>
</dbReference>
<evidence type="ECO:0000313" key="9">
    <source>
        <dbReference type="EMBL" id="TCL54472.1"/>
    </source>
</evidence>
<dbReference type="SUPFAM" id="SSF161098">
    <property type="entry name" value="MetI-like"/>
    <property type="match status" value="1"/>
</dbReference>
<protein>
    <submittedName>
        <fullName evidence="9">Multiple sugar transport system permease protein</fullName>
    </submittedName>
</protein>
<evidence type="ECO:0000256" key="3">
    <source>
        <dbReference type="ARBA" id="ARBA00022475"/>
    </source>
</evidence>
<name>A0A4V2QAZ4_9FIRM</name>
<comment type="similarity">
    <text evidence="7">Belongs to the binding-protein-dependent transport system permease family.</text>
</comment>
<evidence type="ECO:0000256" key="7">
    <source>
        <dbReference type="RuleBase" id="RU363032"/>
    </source>
</evidence>
<keyword evidence="4 7" id="KW-0812">Transmembrane</keyword>
<keyword evidence="5 7" id="KW-1133">Transmembrane helix</keyword>
<gene>
    <name evidence="9" type="ORF">EDD76_12076</name>
</gene>
<sequence>MKEFRTYKRSVRERRAFLRFLAFSLSGVLLFVILPFFDVFGRSFTTAVTGRFNGIQNYKTIFNNQAFLLAVKNTLRFTGVCIPLLTITGLLIAVPLSRRKDAGVIKSLYLFPLAMPTATVVIVWKLFFYKQGFLNLYLSRLGEWTGLWGEVHTDYLGGGAAFWVLVFSYIWKNTGYTVVLWLAGILGIPNALLEAAKVDGATGPQCFFRIVLPNLKGSLYTIVILSFLNSFKIYREAYLVAGAYPAKDIYLLQHLFNNWFVNMEFDKMAAAAICVGGFLFLVIMLLQYFWDKKEG</sequence>
<feature type="transmembrane region" description="Helical" evidence="7">
    <location>
        <begin position="268"/>
        <end position="290"/>
    </location>
</feature>
<reference evidence="9 10" key="1">
    <citation type="submission" date="2019-03" db="EMBL/GenBank/DDBJ databases">
        <title>Genomic Encyclopedia of Type Strains, Phase IV (KMG-IV): sequencing the most valuable type-strain genomes for metagenomic binning, comparative biology and taxonomic classification.</title>
        <authorList>
            <person name="Goeker M."/>
        </authorList>
    </citation>
    <scope>NUCLEOTIDE SEQUENCE [LARGE SCALE GENOMIC DNA]</scope>
    <source>
        <strain evidence="9 10">DSM 100556</strain>
    </source>
</reference>
<feature type="domain" description="ABC transmembrane type-1" evidence="8">
    <location>
        <begin position="71"/>
        <end position="286"/>
    </location>
</feature>
<keyword evidence="6 7" id="KW-0472">Membrane</keyword>
<evidence type="ECO:0000259" key="8">
    <source>
        <dbReference type="PROSITE" id="PS50928"/>
    </source>
</evidence>
<dbReference type="RefSeq" id="WP_031392810.1">
    <property type="nucleotide sequence ID" value="NZ_JPNB01000003.1"/>
</dbReference>
<dbReference type="STRING" id="1469948.GCA_000732725_04208"/>
<dbReference type="GO" id="GO:0005886">
    <property type="term" value="C:plasma membrane"/>
    <property type="evidence" value="ECO:0007669"/>
    <property type="project" value="UniProtKB-SubCell"/>
</dbReference>
<dbReference type="PANTHER" id="PTHR30193:SF37">
    <property type="entry name" value="INNER MEMBRANE ABC TRANSPORTER PERMEASE PROTEIN YCJO"/>
    <property type="match status" value="1"/>
</dbReference>